<keyword evidence="7" id="KW-1185">Reference proteome</keyword>
<dbReference type="SUPFAM" id="SSF46689">
    <property type="entry name" value="Homeodomain-like"/>
    <property type="match status" value="1"/>
</dbReference>
<feature type="transmembrane region" description="Helical" evidence="4">
    <location>
        <begin position="94"/>
        <end position="112"/>
    </location>
</feature>
<proteinExistence type="predicted"/>
<evidence type="ECO:0000313" key="6">
    <source>
        <dbReference type="EMBL" id="AOP34731.1"/>
    </source>
</evidence>
<protein>
    <submittedName>
        <fullName evidence="6">Transcriptional regulator</fullName>
    </submittedName>
</protein>
<dbReference type="PANTHER" id="PTHR43280:SF29">
    <property type="entry name" value="ARAC-FAMILY TRANSCRIPTIONAL REGULATOR"/>
    <property type="match status" value="1"/>
</dbReference>
<dbReference type="PANTHER" id="PTHR43280">
    <property type="entry name" value="ARAC-FAMILY TRANSCRIPTIONAL REGULATOR"/>
    <property type="match status" value="1"/>
</dbReference>
<feature type="domain" description="HTH araC/xylS-type" evidence="5">
    <location>
        <begin position="245"/>
        <end position="349"/>
    </location>
</feature>
<evidence type="ECO:0000256" key="2">
    <source>
        <dbReference type="ARBA" id="ARBA00023125"/>
    </source>
</evidence>
<feature type="transmembrane region" description="Helical" evidence="4">
    <location>
        <begin position="132"/>
        <end position="152"/>
    </location>
</feature>
<feature type="transmembrane region" description="Helical" evidence="4">
    <location>
        <begin position="164"/>
        <end position="186"/>
    </location>
</feature>
<organism evidence="6 7">
    <name type="scientific">Leptospira tipperaryensis</name>
    <dbReference type="NCBI Taxonomy" id="2564040"/>
    <lineage>
        <taxon>Bacteria</taxon>
        <taxon>Pseudomonadati</taxon>
        <taxon>Spirochaetota</taxon>
        <taxon>Spirochaetia</taxon>
        <taxon>Leptospirales</taxon>
        <taxon>Leptospiraceae</taxon>
        <taxon>Leptospira</taxon>
    </lineage>
</organism>
<dbReference type="GO" id="GO:0003700">
    <property type="term" value="F:DNA-binding transcription factor activity"/>
    <property type="evidence" value="ECO:0007669"/>
    <property type="project" value="InterPro"/>
</dbReference>
<dbReference type="Proteomes" id="UP000094197">
    <property type="component" value="Chromosome 1"/>
</dbReference>
<name>A0A1D7UYT5_9LEPT</name>
<dbReference type="SMART" id="SM00342">
    <property type="entry name" value="HTH_ARAC"/>
    <property type="match status" value="1"/>
</dbReference>
<dbReference type="GO" id="GO:0043565">
    <property type="term" value="F:sequence-specific DNA binding"/>
    <property type="evidence" value="ECO:0007669"/>
    <property type="project" value="InterPro"/>
</dbReference>
<dbReference type="KEGG" id="laj:A0128_13240"/>
<gene>
    <name evidence="6" type="ORF">A0128_13240</name>
</gene>
<dbReference type="Pfam" id="PF12833">
    <property type="entry name" value="HTH_18"/>
    <property type="match status" value="1"/>
</dbReference>
<evidence type="ECO:0000256" key="3">
    <source>
        <dbReference type="ARBA" id="ARBA00023163"/>
    </source>
</evidence>
<evidence type="ECO:0000256" key="1">
    <source>
        <dbReference type="ARBA" id="ARBA00023015"/>
    </source>
</evidence>
<keyword evidence="3" id="KW-0804">Transcription</keyword>
<dbReference type="EMBL" id="CP015217">
    <property type="protein sequence ID" value="AOP34731.1"/>
    <property type="molecule type" value="Genomic_DNA"/>
</dbReference>
<dbReference type="PROSITE" id="PS01124">
    <property type="entry name" value="HTH_ARAC_FAMILY_2"/>
    <property type="match status" value="1"/>
</dbReference>
<dbReference type="InterPro" id="IPR009057">
    <property type="entry name" value="Homeodomain-like_sf"/>
</dbReference>
<evidence type="ECO:0000313" key="7">
    <source>
        <dbReference type="Proteomes" id="UP000094197"/>
    </source>
</evidence>
<dbReference type="RefSeq" id="WP_069607954.1">
    <property type="nucleotide sequence ID" value="NZ_CP015217.1"/>
</dbReference>
<keyword evidence="4" id="KW-0812">Transmembrane</keyword>
<feature type="transmembrane region" description="Helical" evidence="4">
    <location>
        <begin position="66"/>
        <end position="85"/>
    </location>
</feature>
<accession>A0A1D7UYT5</accession>
<dbReference type="Gene3D" id="1.10.10.60">
    <property type="entry name" value="Homeodomain-like"/>
    <property type="match status" value="1"/>
</dbReference>
<evidence type="ECO:0000256" key="4">
    <source>
        <dbReference type="SAM" id="Phobius"/>
    </source>
</evidence>
<reference evidence="6 7" key="1">
    <citation type="submission" date="2016-04" db="EMBL/GenBank/DDBJ databases">
        <title>Complete genome seqeunce of Leptospira alstonii serovar Room22.</title>
        <authorList>
            <person name="Nally J.E."/>
            <person name="Bayles D.O."/>
            <person name="Hurley D."/>
            <person name="Fanning S."/>
            <person name="McMahon B.J."/>
            <person name="Arent Z."/>
        </authorList>
    </citation>
    <scope>NUCLEOTIDE SEQUENCE [LARGE SCALE GENOMIC DNA]</scope>
    <source>
        <strain evidence="6 7">GWTS #1</strain>
    </source>
</reference>
<feature type="transmembrane region" description="Helical" evidence="4">
    <location>
        <begin position="198"/>
        <end position="216"/>
    </location>
</feature>
<dbReference type="InterPro" id="IPR018060">
    <property type="entry name" value="HTH_AraC"/>
</dbReference>
<keyword evidence="4" id="KW-1133">Transmembrane helix</keyword>
<dbReference type="OrthoDB" id="9778008at2"/>
<keyword evidence="1" id="KW-0805">Transcription regulation</keyword>
<keyword evidence="4" id="KW-0472">Membrane</keyword>
<feature type="transmembrane region" description="Helical" evidence="4">
    <location>
        <begin position="36"/>
        <end position="54"/>
    </location>
</feature>
<keyword evidence="2" id="KW-0238">DNA-binding</keyword>
<dbReference type="AlphaFoldDB" id="A0A1D7UYT5"/>
<feature type="transmembrane region" description="Helical" evidence="4">
    <location>
        <begin position="6"/>
        <end position="24"/>
    </location>
</feature>
<sequence length="366" mass="42235">MITEITNILHFFSIGGLISLLLFFSLRYWYDIGGKIAVFFIFSILSYLILNLDVNVQIPPMVRNLLFLSVLALPFFYWLITLAAFEDHFEIKKWFWALLAGKLIISTIATYPDLGQISLRGPVESERILSRILLPSIFSLGFVLTAIIQTYIGRKDDLVESRRTLRQIHILISGTVIALNIFSHLFLRGKEVSEILDLINGALAWGLILAFQFLMFELKEGLIQKKVGIVEEEKPPVVDPILQKKLIDSFEKEKMYRSEGLTIRGLADELQVHEYKLRRLINGNLGFRNFNDFLNRYRIQEACEILLDPSKDEIPVIRIAMDLGYQSLGPFNRAFKELTTLTPTEYRKNRVDPKINLNDFENSKLK</sequence>
<evidence type="ECO:0000259" key="5">
    <source>
        <dbReference type="PROSITE" id="PS01124"/>
    </source>
</evidence>